<evidence type="ECO:0000313" key="2">
    <source>
        <dbReference type="Proteomes" id="UP000310636"/>
    </source>
</evidence>
<dbReference type="AlphaFoldDB" id="A0A4S4C8R0"/>
<dbReference type="RefSeq" id="WP_136367737.1">
    <property type="nucleotide sequence ID" value="NZ_SSOB01000001.1"/>
</dbReference>
<sequence length="267" mass="31093">MNLFEKIFNYQIISRLDETGSFALTAQERTWLRMTLNHAASTEAFAPDTLGKLEEILQNEDAADIRNIIIEKAKSRERQIYHPLLRVLRRIIMRDQGIRLTYRIKHGGIKSNQSGFPYKLEYNMVKREWYLLWYNTRHHALMSTKLQNIVAAEETVLSAERADAVKDLLRRLLEARKEHAVIEIIPAYNAELSRILYAFSCFEKSVSYDEGSNIYRVHVTYLADESEFLLSKLRFLGLRVRIVEGDRLKDRMSESASKALSRYGVGD</sequence>
<dbReference type="Proteomes" id="UP000310636">
    <property type="component" value="Unassembled WGS sequence"/>
</dbReference>
<keyword evidence="2" id="KW-1185">Reference proteome</keyword>
<comment type="caution">
    <text evidence="1">The sequence shown here is derived from an EMBL/GenBank/DDBJ whole genome shotgun (WGS) entry which is preliminary data.</text>
</comment>
<dbReference type="EMBL" id="SSOB01000001">
    <property type="protein sequence ID" value="THF84422.1"/>
    <property type="molecule type" value="Genomic_DNA"/>
</dbReference>
<name>A0A4S4C8R0_9BACL</name>
<protein>
    <submittedName>
        <fullName evidence="1">WYL domain-containing protein</fullName>
    </submittedName>
</protein>
<dbReference type="PROSITE" id="PS52050">
    <property type="entry name" value="WYL"/>
    <property type="match status" value="1"/>
</dbReference>
<evidence type="ECO:0000313" key="1">
    <source>
        <dbReference type="EMBL" id="THF84422.1"/>
    </source>
</evidence>
<organism evidence="1 2">
    <name type="scientific">Cohnella fermenti</name>
    <dbReference type="NCBI Taxonomy" id="2565925"/>
    <lineage>
        <taxon>Bacteria</taxon>
        <taxon>Bacillati</taxon>
        <taxon>Bacillota</taxon>
        <taxon>Bacilli</taxon>
        <taxon>Bacillales</taxon>
        <taxon>Paenibacillaceae</taxon>
        <taxon>Cohnella</taxon>
    </lineage>
</organism>
<proteinExistence type="predicted"/>
<dbReference type="OrthoDB" id="2858389at2"/>
<gene>
    <name evidence="1" type="ORF">E6C55_00070</name>
</gene>
<accession>A0A4S4C8R0</accession>
<reference evidence="1 2" key="1">
    <citation type="submission" date="2019-04" db="EMBL/GenBank/DDBJ databases">
        <title>Cohnella sp. nov. isolated from preserved vegetables.</title>
        <authorList>
            <person name="Lin S.-Y."/>
            <person name="Hung M.-H."/>
            <person name="Young C.-C."/>
        </authorList>
    </citation>
    <scope>NUCLEOTIDE SEQUENCE [LARGE SCALE GENOMIC DNA]</scope>
    <source>
        <strain evidence="1 2">CC-MHH1044</strain>
    </source>
</reference>